<sequence>MISTTVNQYRQMRVAHLLTEFRTLQHYIANAPQTPNDMTEYYTEGWTALRNCHADGQHILDCAADTSVPTPNGGPDEQSKAELQQIHLDAYSRRHMGQKIYLRQQAAICWIERRANILQGCKPTAATKPHLAANDQQLRNVRLSFALIPDLAAITDEYVYQQLYMADIAGNQWVNEDPSLSRVTRWIDTRVRD</sequence>
<proteinExistence type="predicted"/>
<name>A0A0F4ZL46_9PEZI</name>
<keyword evidence="2" id="KW-1185">Reference proteome</keyword>
<dbReference type="Proteomes" id="UP000033483">
    <property type="component" value="Unassembled WGS sequence"/>
</dbReference>
<dbReference type="AlphaFoldDB" id="A0A0F4ZL46"/>
<organism evidence="1 2">
    <name type="scientific">Thielaviopsis punctulata</name>
    <dbReference type="NCBI Taxonomy" id="72032"/>
    <lineage>
        <taxon>Eukaryota</taxon>
        <taxon>Fungi</taxon>
        <taxon>Dikarya</taxon>
        <taxon>Ascomycota</taxon>
        <taxon>Pezizomycotina</taxon>
        <taxon>Sordariomycetes</taxon>
        <taxon>Hypocreomycetidae</taxon>
        <taxon>Microascales</taxon>
        <taxon>Ceratocystidaceae</taxon>
        <taxon>Thielaviopsis</taxon>
    </lineage>
</organism>
<dbReference type="OrthoDB" id="4510061at2759"/>
<accession>A0A0F4ZL46</accession>
<evidence type="ECO:0000313" key="1">
    <source>
        <dbReference type="EMBL" id="KKA30950.1"/>
    </source>
</evidence>
<protein>
    <submittedName>
        <fullName evidence="1">Uncharacterized protein</fullName>
    </submittedName>
</protein>
<evidence type="ECO:0000313" key="2">
    <source>
        <dbReference type="Proteomes" id="UP000033483"/>
    </source>
</evidence>
<comment type="caution">
    <text evidence="1">The sequence shown here is derived from an EMBL/GenBank/DDBJ whole genome shotgun (WGS) entry which is preliminary data.</text>
</comment>
<dbReference type="EMBL" id="LAEV01000158">
    <property type="protein sequence ID" value="KKA30950.1"/>
    <property type="molecule type" value="Genomic_DNA"/>
</dbReference>
<gene>
    <name evidence="1" type="ORF">TD95_001321</name>
</gene>
<reference evidence="1 2" key="1">
    <citation type="submission" date="2015-03" db="EMBL/GenBank/DDBJ databases">
        <authorList>
            <person name="Radwan O."/>
            <person name="Al-Naeli F.A."/>
            <person name="Rendon G.A."/>
            <person name="Fields C."/>
        </authorList>
    </citation>
    <scope>NUCLEOTIDE SEQUENCE [LARGE SCALE GENOMIC DNA]</scope>
    <source>
        <strain evidence="1">CR-DP1</strain>
    </source>
</reference>